<evidence type="ECO:0000256" key="1">
    <source>
        <dbReference type="ARBA" id="ARBA00022729"/>
    </source>
</evidence>
<gene>
    <name evidence="4" type="ORF">NBEOAGPD_0240</name>
</gene>
<dbReference type="Proteomes" id="UP001055108">
    <property type="component" value="Unassembled WGS sequence"/>
</dbReference>
<organism evidence="4 5">
    <name type="scientific">Methylobacterium gregans</name>
    <dbReference type="NCBI Taxonomy" id="374424"/>
    <lineage>
        <taxon>Bacteria</taxon>
        <taxon>Pseudomonadati</taxon>
        <taxon>Pseudomonadota</taxon>
        <taxon>Alphaproteobacteria</taxon>
        <taxon>Hyphomicrobiales</taxon>
        <taxon>Methylobacteriaceae</taxon>
        <taxon>Methylobacterium</taxon>
    </lineage>
</organism>
<comment type="caution">
    <text evidence="4">The sequence shown here is derived from an EMBL/GenBank/DDBJ whole genome shotgun (WGS) entry which is preliminary data.</text>
</comment>
<dbReference type="AlphaFoldDB" id="A0AA37HKS2"/>
<accession>A0AA37HKS2</accession>
<feature type="chain" id="PRO_5041248816" description="M23ase beta-sheet core domain-containing protein" evidence="2">
    <location>
        <begin position="42"/>
        <end position="360"/>
    </location>
</feature>
<dbReference type="CDD" id="cd12797">
    <property type="entry name" value="M23_peptidase"/>
    <property type="match status" value="1"/>
</dbReference>
<dbReference type="Gene3D" id="2.70.70.10">
    <property type="entry name" value="Glucose Permease (Domain IIA)"/>
    <property type="match status" value="1"/>
</dbReference>
<dbReference type="RefSeq" id="WP_238300628.1">
    <property type="nucleotide sequence ID" value="NZ_BPQM01000004.1"/>
</dbReference>
<reference evidence="4" key="2">
    <citation type="submission" date="2021-08" db="EMBL/GenBank/DDBJ databases">
        <authorList>
            <person name="Tani A."/>
            <person name="Ola A."/>
            <person name="Ogura Y."/>
            <person name="Katsura K."/>
            <person name="Hayashi T."/>
        </authorList>
    </citation>
    <scope>NUCLEOTIDE SEQUENCE</scope>
    <source>
        <strain evidence="4">NBRC 103626</strain>
    </source>
</reference>
<keyword evidence="5" id="KW-1185">Reference proteome</keyword>
<protein>
    <recommendedName>
        <fullName evidence="3">M23ase beta-sheet core domain-containing protein</fullName>
    </recommendedName>
</protein>
<dbReference type="PANTHER" id="PTHR21666">
    <property type="entry name" value="PEPTIDASE-RELATED"/>
    <property type="match status" value="1"/>
</dbReference>
<feature type="domain" description="M23ase beta-sheet core" evidence="3">
    <location>
        <begin position="89"/>
        <end position="208"/>
    </location>
</feature>
<dbReference type="GO" id="GO:0004222">
    <property type="term" value="F:metalloendopeptidase activity"/>
    <property type="evidence" value="ECO:0007669"/>
    <property type="project" value="TreeGrafter"/>
</dbReference>
<dbReference type="SUPFAM" id="SSF51261">
    <property type="entry name" value="Duplicated hybrid motif"/>
    <property type="match status" value="1"/>
</dbReference>
<proteinExistence type="predicted"/>
<dbReference type="EMBL" id="BPQM01000004">
    <property type="protein sequence ID" value="GJD77038.1"/>
    <property type="molecule type" value="Genomic_DNA"/>
</dbReference>
<evidence type="ECO:0000259" key="3">
    <source>
        <dbReference type="Pfam" id="PF01551"/>
    </source>
</evidence>
<sequence length="360" mass="37364">MSLRTPTSRIEACAIHRPVSRSLRAPLVLLLAALANGGARAEEARPPGISLHLPLACEPGRTCFVQHYVDRDPGPGARDYACGSRTYDKHNGTDFRVRTGAEAGGEVGRVLAVAAGRVLRTRSDMADGRVRGGDAAVIKGAECGNGLVIAHADGWESQYCHMARGSLVVRPGDTVAAGQPLGQVGLSGMTEFPHLHLTLRHGGQVVDPFAPGSPPDSCDPAAPGRGGTLWEPKAAGALGYQAGSVLNAGFADAPVSMESLEAGAPRVPGAESGALVAYVRAIGLETGDVQSLVLTDPTGTVVAQSVQPALERPRAQSLLFVGRKRPAEGWSAGAYAARFRVERAGRVALEKTFSLAPRAP</sequence>
<dbReference type="InterPro" id="IPR011055">
    <property type="entry name" value="Dup_hybrid_motif"/>
</dbReference>
<evidence type="ECO:0000256" key="2">
    <source>
        <dbReference type="SAM" id="SignalP"/>
    </source>
</evidence>
<dbReference type="InterPro" id="IPR016047">
    <property type="entry name" value="M23ase_b-sheet_dom"/>
</dbReference>
<dbReference type="InterPro" id="IPR050570">
    <property type="entry name" value="Cell_wall_metabolism_enzyme"/>
</dbReference>
<keyword evidence="1 2" id="KW-0732">Signal</keyword>
<name>A0AA37HKS2_9HYPH</name>
<reference evidence="4" key="1">
    <citation type="journal article" date="2016" name="Front. Microbiol.">
        <title>Genome Sequence of the Piezophilic, Mesophilic Sulfate-Reducing Bacterium Desulfovibrio indicus J2T.</title>
        <authorList>
            <person name="Cao J."/>
            <person name="Maignien L."/>
            <person name="Shao Z."/>
            <person name="Alain K."/>
            <person name="Jebbar M."/>
        </authorList>
    </citation>
    <scope>NUCLEOTIDE SEQUENCE</scope>
    <source>
        <strain evidence="4">NBRC 103626</strain>
    </source>
</reference>
<dbReference type="Pfam" id="PF01551">
    <property type="entry name" value="Peptidase_M23"/>
    <property type="match status" value="1"/>
</dbReference>
<feature type="signal peptide" evidence="2">
    <location>
        <begin position="1"/>
        <end position="41"/>
    </location>
</feature>
<dbReference type="PANTHER" id="PTHR21666:SF289">
    <property type="entry name" value="L-ALA--D-GLU ENDOPEPTIDASE"/>
    <property type="match status" value="1"/>
</dbReference>
<evidence type="ECO:0000313" key="4">
    <source>
        <dbReference type="EMBL" id="GJD77038.1"/>
    </source>
</evidence>
<evidence type="ECO:0000313" key="5">
    <source>
        <dbReference type="Proteomes" id="UP001055108"/>
    </source>
</evidence>